<sequence>MEDMSQYIEEFLADARDRIDSISNAVLKLEDAVKKGDEAAKKESIDQIFRDAHTLKGTAATMGFMKLSETAHKMENLFDAIRNGVVEATPEVVDLVLEFIDAIETMVDNIEETGSEGDVDISEIFAEADKLLKGYTRKKKEGAESKKAEESPPETAEAPEEKEAPKEAPQPLEVGGGNEYLIKVIFHPDAQLKGVRAFLILNDLEERGDVLETKPDRKIIEDGSAEENELEFRVRTEFSPEEIEKVITRHPEVKEVVITPIGGGSAEERAEEAPSEAPGGGKVKIKVILQKDAPLKGIRSFLILQDLQGMGKVIETNPSRDAIQNGELIDGTYFEVVMIPQKSIDEIKAAVLKHPDVEDVVIGGESAKEGEKTGETAGGTKPEKKPESKASQPPKREKIKMSKLIKVDVAHLDKLMNLVGELVINKGRLEQIAERLGDRELIETLSTTSRLMTELQDEIMQMRLTPVAEVFNKFPRMVRSLARKEGKEVEFIMEGTEIEVDRTILDKLGDVLVHLLRNAIDHGIEPPEEREKLGKPRAGRLELIAKRERSHVVIIVRDDGRGIDPEKVKKKAIEKGLITPEQAAEMSKDEAINLIFLPGFSTAEKVTDVSGRGVGMDVVQDVIKALNGSISVKTEVGKGTTFTLKLPISMAIIQALLIKVQDETYAIPINNILETIEVKKDDLKTIGGKEVIVLRGEIIPLISLHELFNLPYPESEEFPAIIVDFGAQKIALRVDELLHKKDIVIKSLGKALSNLKGFAGATILGDGSVVLIVDINSLLGGIGGGL</sequence>
<dbReference type="Gene3D" id="1.20.120.160">
    <property type="entry name" value="HPT domain"/>
    <property type="match status" value="1"/>
</dbReference>
<evidence type="ECO:0000256" key="5">
    <source>
        <dbReference type="ARBA" id="ARBA00022490"/>
    </source>
</evidence>
<evidence type="ECO:0000256" key="1">
    <source>
        <dbReference type="ARBA" id="ARBA00000085"/>
    </source>
</evidence>
<evidence type="ECO:0000259" key="16">
    <source>
        <dbReference type="PROSITE" id="PS50851"/>
    </source>
</evidence>
<comment type="subcellular location">
    <subcellularLocation>
        <location evidence="2">Cytoplasm</location>
    </subcellularLocation>
</comment>
<evidence type="ECO:0000256" key="13">
    <source>
        <dbReference type="PROSITE-ProRule" id="PRU00110"/>
    </source>
</evidence>
<dbReference type="InterPro" id="IPR002545">
    <property type="entry name" value="CheW-lke_dom"/>
</dbReference>
<dbReference type="SMART" id="SM01231">
    <property type="entry name" value="H-kinase_dim"/>
    <property type="match status" value="1"/>
</dbReference>
<dbReference type="SUPFAM" id="SSF47226">
    <property type="entry name" value="Histidine-containing phosphotransfer domain, HPT domain"/>
    <property type="match status" value="1"/>
</dbReference>
<evidence type="ECO:0000256" key="6">
    <source>
        <dbReference type="ARBA" id="ARBA00022500"/>
    </source>
</evidence>
<dbReference type="PROSITE" id="PS50109">
    <property type="entry name" value="HIS_KIN"/>
    <property type="match status" value="1"/>
</dbReference>
<dbReference type="InterPro" id="IPR036097">
    <property type="entry name" value="HisK_dim/P_sf"/>
</dbReference>
<dbReference type="SMART" id="SM00073">
    <property type="entry name" value="HPT"/>
    <property type="match status" value="1"/>
</dbReference>
<accession>A0A2Z2MBJ4</accession>
<dbReference type="Pfam" id="PF07194">
    <property type="entry name" value="P2"/>
    <property type="match status" value="2"/>
</dbReference>
<dbReference type="SUPFAM" id="SSF47384">
    <property type="entry name" value="Homodimeric domain of signal transducing histidine kinase"/>
    <property type="match status" value="1"/>
</dbReference>
<dbReference type="Pfam" id="PF02895">
    <property type="entry name" value="H-kinase_dim"/>
    <property type="match status" value="1"/>
</dbReference>
<gene>
    <name evidence="18" type="ORF">A3L09_06175</name>
</gene>
<name>A0A2Z2MBJ4_THEPR</name>
<dbReference type="EMBL" id="CP014862">
    <property type="protein sequence ID" value="ASJ02873.1"/>
    <property type="molecule type" value="Genomic_DNA"/>
</dbReference>
<dbReference type="SMART" id="SM00260">
    <property type="entry name" value="CheW"/>
    <property type="match status" value="1"/>
</dbReference>
<dbReference type="EC" id="2.7.13.3" evidence="3"/>
<dbReference type="InterPro" id="IPR005467">
    <property type="entry name" value="His_kinase_dom"/>
</dbReference>
<dbReference type="GeneID" id="33319983"/>
<dbReference type="PRINTS" id="PR00344">
    <property type="entry name" value="BCTRLSENSOR"/>
</dbReference>
<dbReference type="InterPro" id="IPR051315">
    <property type="entry name" value="Bact_Chemotaxis_CheA"/>
</dbReference>
<organism evidence="18 19">
    <name type="scientific">Thermococcus profundus</name>
    <dbReference type="NCBI Taxonomy" id="49899"/>
    <lineage>
        <taxon>Archaea</taxon>
        <taxon>Methanobacteriati</taxon>
        <taxon>Methanobacteriota</taxon>
        <taxon>Thermococci</taxon>
        <taxon>Thermococcales</taxon>
        <taxon>Thermococcaceae</taxon>
        <taxon>Thermococcus</taxon>
    </lineage>
</organism>
<evidence type="ECO:0000259" key="15">
    <source>
        <dbReference type="PROSITE" id="PS50109"/>
    </source>
</evidence>
<dbReference type="Proteomes" id="UP000250179">
    <property type="component" value="Chromosome"/>
</dbReference>
<evidence type="ECO:0000256" key="4">
    <source>
        <dbReference type="ARBA" id="ARBA00021495"/>
    </source>
</evidence>
<evidence type="ECO:0000256" key="9">
    <source>
        <dbReference type="ARBA" id="ARBA00022741"/>
    </source>
</evidence>
<keyword evidence="10" id="KW-0418">Kinase</keyword>
<dbReference type="GO" id="GO:0005524">
    <property type="term" value="F:ATP binding"/>
    <property type="evidence" value="ECO:0007669"/>
    <property type="project" value="UniProtKB-KW"/>
</dbReference>
<dbReference type="InterPro" id="IPR036890">
    <property type="entry name" value="HATPase_C_sf"/>
</dbReference>
<proteinExistence type="predicted"/>
<feature type="compositionally biased region" description="Basic and acidic residues" evidence="14">
    <location>
        <begin position="141"/>
        <end position="150"/>
    </location>
</feature>
<evidence type="ECO:0000256" key="10">
    <source>
        <dbReference type="ARBA" id="ARBA00022777"/>
    </source>
</evidence>
<dbReference type="SMART" id="SM00387">
    <property type="entry name" value="HATPase_c"/>
    <property type="match status" value="1"/>
</dbReference>
<dbReference type="PROSITE" id="PS50851">
    <property type="entry name" value="CHEW"/>
    <property type="match status" value="1"/>
</dbReference>
<evidence type="ECO:0000259" key="17">
    <source>
        <dbReference type="PROSITE" id="PS50894"/>
    </source>
</evidence>
<feature type="modified residue" description="Phosphohistidine" evidence="13">
    <location>
        <position position="53"/>
    </location>
</feature>
<dbReference type="SUPFAM" id="SSF55052">
    <property type="entry name" value="CheY-binding domain of CheA"/>
    <property type="match status" value="2"/>
</dbReference>
<dbReference type="InterPro" id="IPR004105">
    <property type="entry name" value="CheA-like_dim"/>
</dbReference>
<dbReference type="OrthoDB" id="293137at2157"/>
<dbReference type="InterPro" id="IPR004358">
    <property type="entry name" value="Sig_transdc_His_kin-like_C"/>
</dbReference>
<dbReference type="Gene3D" id="3.30.565.10">
    <property type="entry name" value="Histidine kinase-like ATPase, C-terminal domain"/>
    <property type="match status" value="1"/>
</dbReference>
<evidence type="ECO:0000313" key="19">
    <source>
        <dbReference type="Proteomes" id="UP000250179"/>
    </source>
</evidence>
<dbReference type="KEGG" id="tprf:A3L09_06175"/>
<comment type="catalytic activity">
    <reaction evidence="1">
        <text>ATP + protein L-histidine = ADP + protein N-phospho-L-histidine.</text>
        <dbReference type="EC" id="2.7.13.3"/>
    </reaction>
</comment>
<evidence type="ECO:0000256" key="12">
    <source>
        <dbReference type="ARBA" id="ARBA00023012"/>
    </source>
</evidence>
<keyword evidence="12" id="KW-0902">Two-component regulatory system</keyword>
<evidence type="ECO:0000256" key="3">
    <source>
        <dbReference type="ARBA" id="ARBA00012438"/>
    </source>
</evidence>
<feature type="compositionally biased region" description="Basic and acidic residues" evidence="14">
    <location>
        <begin position="381"/>
        <end position="397"/>
    </location>
</feature>
<dbReference type="CDD" id="cd00731">
    <property type="entry name" value="CheA_reg"/>
    <property type="match status" value="1"/>
</dbReference>
<dbReference type="RefSeq" id="WP_088858128.1">
    <property type="nucleotide sequence ID" value="NZ_CP014862.1"/>
</dbReference>
<dbReference type="Gene3D" id="3.30.70.1110">
    <property type="entry name" value="Histidine kinase CheA-like, P2 response regulator-binding domain"/>
    <property type="match status" value="2"/>
</dbReference>
<feature type="domain" description="CheW-like" evidence="16">
    <location>
        <begin position="652"/>
        <end position="784"/>
    </location>
</feature>
<dbReference type="CDD" id="cd00088">
    <property type="entry name" value="HPT"/>
    <property type="match status" value="1"/>
</dbReference>
<dbReference type="InterPro" id="IPR035891">
    <property type="entry name" value="CheY-binding_CheA"/>
</dbReference>
<dbReference type="Pfam" id="PF01584">
    <property type="entry name" value="CheW"/>
    <property type="match status" value="1"/>
</dbReference>
<protein>
    <recommendedName>
        <fullName evidence="4">Chemotaxis protein CheA</fullName>
        <ecNumber evidence="3">2.7.13.3</ecNumber>
    </recommendedName>
</protein>
<dbReference type="InterPro" id="IPR008207">
    <property type="entry name" value="Sig_transdc_His_kin_Hpt_dom"/>
</dbReference>
<evidence type="ECO:0000256" key="7">
    <source>
        <dbReference type="ARBA" id="ARBA00022553"/>
    </source>
</evidence>
<evidence type="ECO:0000256" key="14">
    <source>
        <dbReference type="SAM" id="MobiDB-lite"/>
    </source>
</evidence>
<dbReference type="InterPro" id="IPR036061">
    <property type="entry name" value="CheW-like_dom_sf"/>
</dbReference>
<reference evidence="18 19" key="1">
    <citation type="submission" date="2016-03" db="EMBL/GenBank/DDBJ databases">
        <title>Complete genome sequence of Thermococcus profundus strain DT5432.</title>
        <authorList>
            <person name="Oger P.M."/>
        </authorList>
    </citation>
    <scope>NUCLEOTIDE SEQUENCE [LARGE SCALE GENOMIC DNA]</scope>
    <source>
        <strain evidence="18 19">DT 5432</strain>
    </source>
</reference>
<dbReference type="PANTHER" id="PTHR43395:SF10">
    <property type="entry name" value="CHEMOTAXIS PROTEIN CHEA"/>
    <property type="match status" value="1"/>
</dbReference>
<evidence type="ECO:0000256" key="2">
    <source>
        <dbReference type="ARBA" id="ARBA00004496"/>
    </source>
</evidence>
<keyword evidence="8" id="KW-0808">Transferase</keyword>
<evidence type="ECO:0000313" key="18">
    <source>
        <dbReference type="EMBL" id="ASJ02873.1"/>
    </source>
</evidence>
<keyword evidence="9" id="KW-0547">Nucleotide-binding</keyword>
<dbReference type="InterPro" id="IPR010808">
    <property type="entry name" value="CheA_P2-bd"/>
</dbReference>
<dbReference type="CDD" id="cd16916">
    <property type="entry name" value="HATPase_CheA-like"/>
    <property type="match status" value="1"/>
</dbReference>
<keyword evidence="11" id="KW-0067">ATP-binding</keyword>
<keyword evidence="6" id="KW-0145">Chemotaxis</keyword>
<dbReference type="GO" id="GO:0000155">
    <property type="term" value="F:phosphorelay sensor kinase activity"/>
    <property type="evidence" value="ECO:0007669"/>
    <property type="project" value="InterPro"/>
</dbReference>
<evidence type="ECO:0000256" key="8">
    <source>
        <dbReference type="ARBA" id="ARBA00022679"/>
    </source>
</evidence>
<dbReference type="GO" id="GO:0005737">
    <property type="term" value="C:cytoplasm"/>
    <property type="evidence" value="ECO:0007669"/>
    <property type="project" value="UniProtKB-SubCell"/>
</dbReference>
<dbReference type="Pfam" id="PF02518">
    <property type="entry name" value="HATPase_c"/>
    <property type="match status" value="1"/>
</dbReference>
<dbReference type="Gene3D" id="1.10.287.560">
    <property type="entry name" value="Histidine kinase CheA-like, homodimeric domain"/>
    <property type="match status" value="1"/>
</dbReference>
<dbReference type="InterPro" id="IPR036641">
    <property type="entry name" value="HPT_dom_sf"/>
</dbReference>
<dbReference type="SUPFAM" id="SSF55874">
    <property type="entry name" value="ATPase domain of HSP90 chaperone/DNA topoisomerase II/histidine kinase"/>
    <property type="match status" value="1"/>
</dbReference>
<dbReference type="PANTHER" id="PTHR43395">
    <property type="entry name" value="SENSOR HISTIDINE KINASE CHEA"/>
    <property type="match status" value="1"/>
</dbReference>
<dbReference type="FunFam" id="3.30.565.10:FF:000016">
    <property type="entry name" value="Chemotaxis protein CheA, putative"/>
    <property type="match status" value="1"/>
</dbReference>
<dbReference type="InterPro" id="IPR037052">
    <property type="entry name" value="CheA-like_P2_sf"/>
</dbReference>
<feature type="domain" description="Histidine kinase" evidence="15">
    <location>
        <begin position="400"/>
        <end position="650"/>
    </location>
</feature>
<feature type="region of interest" description="Disordered" evidence="14">
    <location>
        <begin position="138"/>
        <end position="173"/>
    </location>
</feature>
<dbReference type="GO" id="GO:0006935">
    <property type="term" value="P:chemotaxis"/>
    <property type="evidence" value="ECO:0007669"/>
    <property type="project" value="UniProtKB-KW"/>
</dbReference>
<evidence type="ECO:0000256" key="11">
    <source>
        <dbReference type="ARBA" id="ARBA00022840"/>
    </source>
</evidence>
<feature type="domain" description="HPt" evidence="17">
    <location>
        <begin position="1"/>
        <end position="110"/>
    </location>
</feature>
<keyword evidence="5" id="KW-0963">Cytoplasm</keyword>
<keyword evidence="7 13" id="KW-0597">Phosphoprotein</keyword>
<dbReference type="AlphaFoldDB" id="A0A2Z2MBJ4"/>
<dbReference type="Gene3D" id="2.30.30.40">
    <property type="entry name" value="SH3 Domains"/>
    <property type="match status" value="1"/>
</dbReference>
<keyword evidence="19" id="KW-1185">Reference proteome</keyword>
<feature type="region of interest" description="Disordered" evidence="14">
    <location>
        <begin position="362"/>
        <end position="397"/>
    </location>
</feature>
<dbReference type="InterPro" id="IPR037006">
    <property type="entry name" value="CheA-like_homodim_sf"/>
</dbReference>
<dbReference type="Pfam" id="PF01627">
    <property type="entry name" value="Hpt"/>
    <property type="match status" value="1"/>
</dbReference>
<dbReference type="SUPFAM" id="SSF50341">
    <property type="entry name" value="CheW-like"/>
    <property type="match status" value="1"/>
</dbReference>
<dbReference type="PROSITE" id="PS50894">
    <property type="entry name" value="HPT"/>
    <property type="match status" value="1"/>
</dbReference>
<dbReference type="InterPro" id="IPR003594">
    <property type="entry name" value="HATPase_dom"/>
</dbReference>